<accession>A0A2A2ME07</accession>
<dbReference type="Gene3D" id="1.10.1130.10">
    <property type="entry name" value="Flavocytochrome C3, Chain A"/>
    <property type="match status" value="1"/>
</dbReference>
<dbReference type="InterPro" id="IPR012286">
    <property type="entry name" value="Tetrahaem_cytochrome"/>
</dbReference>
<evidence type="ECO:0000256" key="3">
    <source>
        <dbReference type="ARBA" id="ARBA00022448"/>
    </source>
</evidence>
<evidence type="ECO:0000256" key="5">
    <source>
        <dbReference type="ARBA" id="ARBA00022723"/>
    </source>
</evidence>
<gene>
    <name evidence="10" type="ORF">CJD50_05190</name>
</gene>
<evidence type="ECO:0000313" key="11">
    <source>
        <dbReference type="Proteomes" id="UP000218796"/>
    </source>
</evidence>
<feature type="domain" description="Tetrahaem cytochrome" evidence="9">
    <location>
        <begin position="57"/>
        <end position="136"/>
    </location>
</feature>
<evidence type="ECO:0000313" key="10">
    <source>
        <dbReference type="EMBL" id="PAV97064.1"/>
    </source>
</evidence>
<sequence length="145" mass="16147">MPEMTKQLLFFLVMVISCLSLNCAAADNTANNEALYHDKLNSMHAKPYHQTLEAMGKDNSCQLCHGTKTPVSSPNDSNCLNCHGSRDQVAALTLPDPKDKNAEPNPHNSIHYGKDASCTMCHNEHKPSEIYCNNCHLFKYPNMKP</sequence>
<dbReference type="OrthoDB" id="9153838at2"/>
<comment type="cofactor">
    <cofactor evidence="1">
        <name>heme c</name>
        <dbReference type="ChEBI" id="CHEBI:61717"/>
    </cofactor>
</comment>
<dbReference type="GO" id="GO:0046872">
    <property type="term" value="F:metal ion binding"/>
    <property type="evidence" value="ECO:0007669"/>
    <property type="project" value="UniProtKB-KW"/>
</dbReference>
<evidence type="ECO:0000256" key="8">
    <source>
        <dbReference type="SAM" id="SignalP"/>
    </source>
</evidence>
<feature type="chain" id="PRO_5030043153" evidence="8">
    <location>
        <begin position="26"/>
        <end position="145"/>
    </location>
</feature>
<dbReference type="PROSITE" id="PS51257">
    <property type="entry name" value="PROKAR_LIPOPROTEIN"/>
    <property type="match status" value="1"/>
</dbReference>
<dbReference type="SUPFAM" id="SSF48695">
    <property type="entry name" value="Multiheme cytochromes"/>
    <property type="match status" value="1"/>
</dbReference>
<comment type="caution">
    <text evidence="10">The sequence shown here is derived from an EMBL/GenBank/DDBJ whole genome shotgun (WGS) entry which is preliminary data.</text>
</comment>
<comment type="subcellular location">
    <subcellularLocation>
        <location evidence="2">Cell envelope</location>
    </subcellularLocation>
</comment>
<dbReference type="InterPro" id="IPR036280">
    <property type="entry name" value="Multihaem_cyt_sf"/>
</dbReference>
<dbReference type="EMBL" id="NQMS01000002">
    <property type="protein sequence ID" value="PAV97064.1"/>
    <property type="molecule type" value="Genomic_DNA"/>
</dbReference>
<evidence type="ECO:0000256" key="1">
    <source>
        <dbReference type="ARBA" id="ARBA00001926"/>
    </source>
</evidence>
<keyword evidence="7" id="KW-0408">Iron</keyword>
<keyword evidence="5" id="KW-0479">Metal-binding</keyword>
<reference evidence="10 11" key="1">
    <citation type="submission" date="2017-08" db="EMBL/GenBank/DDBJ databases">
        <title>Draft Genome Sequence of Hafnia alvei CITHA-6 Isolated from Raw Bovine Milk.</title>
        <authorList>
            <person name="Culligan E.P."/>
            <person name="Mcsweeney A."/>
            <person name="O'Doherty C."/>
            <person name="Gleeson E."/>
            <person name="O'Riordan D."/>
            <person name="Sleator R.D."/>
        </authorList>
    </citation>
    <scope>NUCLEOTIDE SEQUENCE [LARGE SCALE GENOMIC DNA]</scope>
    <source>
        <strain evidence="10 11">CITHA-6</strain>
    </source>
</reference>
<protein>
    <submittedName>
        <fullName evidence="10">Cytochrome C</fullName>
    </submittedName>
</protein>
<dbReference type="GO" id="GO:0030313">
    <property type="term" value="C:cell envelope"/>
    <property type="evidence" value="ECO:0007669"/>
    <property type="project" value="UniProtKB-SubCell"/>
</dbReference>
<evidence type="ECO:0000256" key="4">
    <source>
        <dbReference type="ARBA" id="ARBA00022617"/>
    </source>
</evidence>
<dbReference type="Pfam" id="PF14537">
    <property type="entry name" value="Cytochrom_c3_2"/>
    <property type="match status" value="1"/>
</dbReference>
<evidence type="ECO:0000256" key="2">
    <source>
        <dbReference type="ARBA" id="ARBA00004196"/>
    </source>
</evidence>
<name>A0A2A2ME07_9GAMM</name>
<dbReference type="KEGG" id="hpar:AL518_11080"/>
<keyword evidence="6" id="KW-0249">Electron transport</keyword>
<keyword evidence="11" id="KW-1185">Reference proteome</keyword>
<proteinExistence type="predicted"/>
<feature type="signal peptide" evidence="8">
    <location>
        <begin position="1"/>
        <end position="25"/>
    </location>
</feature>
<keyword evidence="3" id="KW-0813">Transport</keyword>
<evidence type="ECO:0000256" key="7">
    <source>
        <dbReference type="ARBA" id="ARBA00023004"/>
    </source>
</evidence>
<evidence type="ECO:0000259" key="9">
    <source>
        <dbReference type="Pfam" id="PF14537"/>
    </source>
</evidence>
<organism evidence="10 11">
    <name type="scientific">Hafnia paralvei</name>
    <dbReference type="NCBI Taxonomy" id="546367"/>
    <lineage>
        <taxon>Bacteria</taxon>
        <taxon>Pseudomonadati</taxon>
        <taxon>Pseudomonadota</taxon>
        <taxon>Gammaproteobacteria</taxon>
        <taxon>Enterobacterales</taxon>
        <taxon>Hafniaceae</taxon>
        <taxon>Hafnia</taxon>
    </lineage>
</organism>
<dbReference type="Proteomes" id="UP000218796">
    <property type="component" value="Unassembled WGS sequence"/>
</dbReference>
<keyword evidence="8" id="KW-0732">Signal</keyword>
<keyword evidence="4" id="KW-0349">Heme</keyword>
<dbReference type="GO" id="GO:0009061">
    <property type="term" value="P:anaerobic respiration"/>
    <property type="evidence" value="ECO:0007669"/>
    <property type="project" value="UniProtKB-ARBA"/>
</dbReference>
<dbReference type="AlphaFoldDB" id="A0A2A2ME07"/>
<evidence type="ECO:0000256" key="6">
    <source>
        <dbReference type="ARBA" id="ARBA00022982"/>
    </source>
</evidence>